<comment type="subunit">
    <text evidence="13">Subunit of dynactin, a multiprotein complex part of a tripartite complex with dynein and a adapter, such as BICDL1, BICD2 or HOOK3. The dynactin complex is built around ACTR1A/ACTB filament and consists of an actin-related filament composed of a shoulder domain, a pointed end and a barbed end. Its length is defined by its flexible shoulder domain. The soulder is composed of 2 DCTN1 subunits, 4 DCTN2 and 2 DCTN3. The 4 DCNT2 (via N-terminus) bind the ACTR1A filament and act as molecular rulers to determine the length. The pointed end is important for binding dynein-dynactin cargo adapters. Consists of 4 subunits: ACTR10, DCNT4, DCTN5 and DCTN6. The barbed end is composed of a CAPZA1:CAPZB heterodimers, which binds ACTR1A/ACTB filament and dynactin and stabilizes dynactin. Interacts with ATP7B, but not ATP7A, in a copper-dependent manner. Interacts with ANK2; this interaction is required for localization at costameres. Interacts with N4BP2L1.</text>
</comment>
<reference evidence="14" key="1">
    <citation type="journal article" date="2011" name="PLoS Biol.">
        <title>Gene gain and loss during evolution of obligate parasitism in the white rust pathogen of Arabidopsis thaliana.</title>
        <authorList>
            <person name="Kemen E."/>
            <person name="Gardiner A."/>
            <person name="Schultz-Larsen T."/>
            <person name="Kemen A.C."/>
            <person name="Balmuth A.L."/>
            <person name="Robert-Seilaniantz A."/>
            <person name="Bailey K."/>
            <person name="Holub E."/>
            <person name="Studholme D.J."/>
            <person name="Maclean D."/>
            <person name="Jones J.D."/>
        </authorList>
    </citation>
    <scope>NUCLEOTIDE SEQUENCE</scope>
</reference>
<name>F0W3M1_9STRA</name>
<comment type="similarity">
    <text evidence="11">Belongs to the dynactin subunit 4 family.</text>
</comment>
<dbReference type="GO" id="GO:0005869">
    <property type="term" value="C:dynactin complex"/>
    <property type="evidence" value="ECO:0007669"/>
    <property type="project" value="InterPro"/>
</dbReference>
<comment type="subcellular location">
    <subcellularLocation>
        <location evidence="1">Cytoplasm</location>
        <location evidence="1">Cytoskeleton</location>
        <location evidence="1">Microtubule organizing center</location>
        <location evidence="1">Centrosome</location>
    </subcellularLocation>
    <subcellularLocation>
        <location evidence="2">Cytoplasm</location>
        <location evidence="2">Cytoskeleton</location>
        <location evidence="2">Stress fiber</location>
    </subcellularLocation>
    <subcellularLocation>
        <location evidence="3">Cytoplasm</location>
        <location evidence="3">Myofibril</location>
    </subcellularLocation>
</comment>
<dbReference type="HOGENOM" id="CLU_564412_0_0_1"/>
<evidence type="ECO:0000256" key="7">
    <source>
        <dbReference type="ARBA" id="ARBA00022843"/>
    </source>
</evidence>
<dbReference type="InterPro" id="IPR008603">
    <property type="entry name" value="DCTN4"/>
</dbReference>
<dbReference type="EMBL" id="FR824065">
    <property type="protein sequence ID" value="CCA16272.1"/>
    <property type="molecule type" value="Genomic_DNA"/>
</dbReference>
<evidence type="ECO:0000256" key="13">
    <source>
        <dbReference type="ARBA" id="ARBA00093507"/>
    </source>
</evidence>
<keyword evidence="8" id="KW-0007">Acetylation</keyword>
<evidence type="ECO:0000256" key="5">
    <source>
        <dbReference type="ARBA" id="ARBA00022499"/>
    </source>
</evidence>
<evidence type="ECO:0000256" key="2">
    <source>
        <dbReference type="ARBA" id="ARBA00004529"/>
    </source>
</evidence>
<keyword evidence="4" id="KW-0963">Cytoplasm</keyword>
<dbReference type="EMBL" id="FR824058">
    <property type="protein sequence ID" value="CCA15664.1"/>
    <property type="molecule type" value="Genomic_DNA"/>
</dbReference>
<evidence type="ECO:0000256" key="9">
    <source>
        <dbReference type="ARBA" id="ARBA00023054"/>
    </source>
</evidence>
<dbReference type="GO" id="GO:0005813">
    <property type="term" value="C:centrosome"/>
    <property type="evidence" value="ECO:0007669"/>
    <property type="project" value="UniProtKB-SubCell"/>
</dbReference>
<evidence type="ECO:0000256" key="3">
    <source>
        <dbReference type="ARBA" id="ARBA00004657"/>
    </source>
</evidence>
<sequence length="488" mass="56323">MHEYDGISIRYGCACGEMVPLSLLFYSTLCHKIVCRKSCCSVQEFESYYCANLLLNFPSKEANMYQNRSSRSFACATCTSILSTVFDETIQKYYFLCPHCRWDSASTVNLMEDDPDLLLMSTIARERENPQEDIFNALISFHQSNMQSSMENPTHYDRDRHSFASEKRSASFLGLQRDHEKVQMRLKKSFERGVWRMELLMEHVEDRQKHLEDAWKEIQCNELDQRLSSYAKTVTNASDEQNLKHIGSLAQLSDMSAFSNLKQRFLAPLEQYRNVVDMYPIRPRLRTKKTWRCVESIKKGSAGILVKPQISPLSGDSSLPVPGTWFKKATLAVHHIPMITFVHLPSEKSLENDLHRYSTTILIENPMEEWIQLILQHRSEIDGNAEVENSPLSRVDLDSLPIYVGPYEDPTIADAFPNESSGLTDQPNSMVIRSDRNLVQLQLEIITQESLSLTFGFCVEMTKWDPNLREQIEESRQRFPVELQVTTQ</sequence>
<protein>
    <recommendedName>
        <fullName evidence="12">Dynactin subunit 4</fullName>
    </recommendedName>
</protein>
<dbReference type="PANTHER" id="PTHR13034:SF2">
    <property type="entry name" value="DYNACTIN SUBUNIT 4"/>
    <property type="match status" value="1"/>
</dbReference>
<evidence type="ECO:0000256" key="10">
    <source>
        <dbReference type="ARBA" id="ARBA00023212"/>
    </source>
</evidence>
<evidence type="ECO:0000313" key="15">
    <source>
        <dbReference type="EMBL" id="CCA16272.1"/>
    </source>
</evidence>
<evidence type="ECO:0000256" key="12">
    <source>
        <dbReference type="ARBA" id="ARBA00034864"/>
    </source>
</evidence>
<keyword evidence="6" id="KW-0597">Phosphoprotein</keyword>
<keyword evidence="10" id="KW-0206">Cytoskeleton</keyword>
<keyword evidence="7" id="KW-0832">Ubl conjugation</keyword>
<reference evidence="14" key="2">
    <citation type="submission" date="2011-02" db="EMBL/GenBank/DDBJ databases">
        <authorList>
            <person name="MacLean D."/>
        </authorList>
    </citation>
    <scope>NUCLEOTIDE SEQUENCE</scope>
</reference>
<keyword evidence="5" id="KW-1017">Isopeptide bond</keyword>
<organism evidence="14">
    <name type="scientific">Albugo laibachii Nc14</name>
    <dbReference type="NCBI Taxonomy" id="890382"/>
    <lineage>
        <taxon>Eukaryota</taxon>
        <taxon>Sar</taxon>
        <taxon>Stramenopiles</taxon>
        <taxon>Oomycota</taxon>
        <taxon>Peronosporomycetes</taxon>
        <taxon>Albuginales</taxon>
        <taxon>Albuginaceae</taxon>
        <taxon>Albugo</taxon>
    </lineage>
</organism>
<keyword evidence="9" id="KW-0175">Coiled coil</keyword>
<evidence type="ECO:0000256" key="11">
    <source>
        <dbReference type="ARBA" id="ARBA00034776"/>
    </source>
</evidence>
<gene>
    <name evidence="14" type="primary">AlNc14C13G1582</name>
    <name evidence="15" type="synonym">AlNc14C20G2051</name>
    <name evidence="14" type="ORF">ALNC14_018070</name>
    <name evidence="15" type="ORF">ALNC14_024150</name>
</gene>
<dbReference type="GO" id="GO:0001725">
    <property type="term" value="C:stress fiber"/>
    <property type="evidence" value="ECO:0007669"/>
    <property type="project" value="UniProtKB-SubCell"/>
</dbReference>
<evidence type="ECO:0000313" key="14">
    <source>
        <dbReference type="EMBL" id="CCA15664.1"/>
    </source>
</evidence>
<accession>F0W3M1</accession>
<evidence type="ECO:0000256" key="1">
    <source>
        <dbReference type="ARBA" id="ARBA00004300"/>
    </source>
</evidence>
<evidence type="ECO:0000256" key="8">
    <source>
        <dbReference type="ARBA" id="ARBA00022990"/>
    </source>
</evidence>
<dbReference type="AlphaFoldDB" id="F0W3M1"/>
<evidence type="ECO:0000256" key="6">
    <source>
        <dbReference type="ARBA" id="ARBA00022553"/>
    </source>
</evidence>
<proteinExistence type="inferred from homology"/>
<dbReference type="PANTHER" id="PTHR13034">
    <property type="entry name" value="DYNACTIN P62 SUBUNIT"/>
    <property type="match status" value="1"/>
</dbReference>
<evidence type="ECO:0000256" key="4">
    <source>
        <dbReference type="ARBA" id="ARBA00022490"/>
    </source>
</evidence>